<dbReference type="Pfam" id="PF09597">
    <property type="entry name" value="SAM_Ribosomal_mS41"/>
    <property type="match status" value="1"/>
</dbReference>
<feature type="domain" description="Small ribosomal subunit protein mS41 SAM" evidence="6">
    <location>
        <begin position="31"/>
        <end position="86"/>
    </location>
</feature>
<dbReference type="OrthoDB" id="18595at2759"/>
<dbReference type="PANTHER" id="PTHR28235:SF1">
    <property type="entry name" value="SMALL RIBOSOMAL SUBUNIT PROTEIN MS41"/>
    <property type="match status" value="1"/>
</dbReference>
<comment type="subcellular location">
    <subcellularLocation>
        <location evidence="1">Mitochondrion</location>
    </subcellularLocation>
</comment>
<dbReference type="AlphaFoldDB" id="A0A061B4U4"/>
<evidence type="ECO:0000256" key="2">
    <source>
        <dbReference type="ARBA" id="ARBA00010492"/>
    </source>
</evidence>
<dbReference type="GO" id="GO:0005739">
    <property type="term" value="C:mitochondrion"/>
    <property type="evidence" value="ECO:0007669"/>
    <property type="project" value="UniProtKB-SubCell"/>
</dbReference>
<dbReference type="PANTHER" id="PTHR28235">
    <property type="entry name" value="PROTEIN FYV4, MITOCHONDRIAL"/>
    <property type="match status" value="1"/>
</dbReference>
<proteinExistence type="inferred from homology"/>
<name>A0A061B4U4_CYBFA</name>
<organism evidence="7">
    <name type="scientific">Cyberlindnera fabianii</name>
    <name type="common">Yeast</name>
    <name type="synonym">Hansenula fabianii</name>
    <dbReference type="NCBI Taxonomy" id="36022"/>
    <lineage>
        <taxon>Eukaryota</taxon>
        <taxon>Fungi</taxon>
        <taxon>Dikarya</taxon>
        <taxon>Ascomycota</taxon>
        <taxon>Saccharomycotina</taxon>
        <taxon>Saccharomycetes</taxon>
        <taxon>Phaffomycetales</taxon>
        <taxon>Phaffomycetaceae</taxon>
        <taxon>Cyberlindnera</taxon>
    </lineage>
</organism>
<dbReference type="InterPro" id="IPR019083">
    <property type="entry name" value="SAM_Ribosomal_mS41"/>
</dbReference>
<evidence type="ECO:0000256" key="1">
    <source>
        <dbReference type="ARBA" id="ARBA00004173"/>
    </source>
</evidence>
<evidence type="ECO:0000256" key="4">
    <source>
        <dbReference type="ARBA" id="ARBA00035129"/>
    </source>
</evidence>
<gene>
    <name evidence="8" type="ORF">BON22_1425</name>
    <name evidence="7" type="ORF">CYFA0S_16e00628g</name>
</gene>
<keyword evidence="9" id="KW-1185">Reference proteome</keyword>
<protein>
    <recommendedName>
        <fullName evidence="4">Small ribosomal subunit protein mS41</fullName>
    </recommendedName>
    <alternativeName>
        <fullName evidence="5">Protein FYV4, mitochondrial</fullName>
    </alternativeName>
</protein>
<reference evidence="9" key="2">
    <citation type="journal article" date="2017" name="Genome Announc.">
        <title>Genome sequences of Cyberlindnera fabianii 65, Pichia kudriavzevii 129, and Saccharomyces cerevisiae 131 isolated from fermented masau fruits in Zimbabwe.</title>
        <authorList>
            <person name="van Rijswijck I.M.H."/>
            <person name="Derks M.F.L."/>
            <person name="Abee T."/>
            <person name="de Ridder D."/>
            <person name="Smid E.J."/>
        </authorList>
    </citation>
    <scope>NUCLEOTIDE SEQUENCE [LARGE SCALE GENOMIC DNA]</scope>
    <source>
        <strain evidence="9">65</strain>
    </source>
</reference>
<reference evidence="7" key="1">
    <citation type="journal article" date="2014" name="Genome Announc.">
        <title>Genome sequence of the yeast Cyberlindnera fabianii (Hansenula fabianii).</title>
        <authorList>
            <person name="Freel K.C."/>
            <person name="Sarilar V."/>
            <person name="Neuveglise C."/>
            <person name="Devillers H."/>
            <person name="Friedrich A."/>
            <person name="Schacherer J."/>
        </authorList>
    </citation>
    <scope>NUCLEOTIDE SEQUENCE</scope>
    <source>
        <strain evidence="7">YJS4271</strain>
    </source>
</reference>
<dbReference type="Proteomes" id="UP000189513">
    <property type="component" value="Unassembled WGS sequence"/>
</dbReference>
<evidence type="ECO:0000313" key="7">
    <source>
        <dbReference type="EMBL" id="CDR44971.1"/>
    </source>
</evidence>
<dbReference type="EMBL" id="LK052901">
    <property type="protein sequence ID" value="CDR44971.1"/>
    <property type="molecule type" value="Genomic_DNA"/>
</dbReference>
<evidence type="ECO:0000313" key="9">
    <source>
        <dbReference type="Proteomes" id="UP000189513"/>
    </source>
</evidence>
<dbReference type="VEuPathDB" id="FungiDB:BON22_1425"/>
<dbReference type="SMART" id="SM01238">
    <property type="entry name" value="IGR"/>
    <property type="match status" value="1"/>
</dbReference>
<dbReference type="STRING" id="36022.A0A061B4U4"/>
<dbReference type="EMBL" id="MPUK01000002">
    <property type="protein sequence ID" value="ONH69195.1"/>
    <property type="molecule type" value="Genomic_DNA"/>
</dbReference>
<evidence type="ECO:0000256" key="3">
    <source>
        <dbReference type="ARBA" id="ARBA00023128"/>
    </source>
</evidence>
<sequence length="129" mass="15351">MFARRSTVSLIQRAFYSTKTVPAPTKEIPDVKTFLTKIGRKCEEHEDKFTEWKELFEADGHFLKEKGIDVNQRRYILSQAEKFRQGEKIMEYKQGKKSFYGGERTRKERVARLEAQKRAERYAHEDSQK</sequence>
<dbReference type="OMA" id="FENKWEN"/>
<keyword evidence="3" id="KW-0496">Mitochondrion</keyword>
<dbReference type="InterPro" id="IPR039603">
    <property type="entry name" value="Ribosomal_mS41"/>
</dbReference>
<evidence type="ECO:0000256" key="5">
    <source>
        <dbReference type="ARBA" id="ARBA00035341"/>
    </source>
</evidence>
<reference evidence="8" key="3">
    <citation type="submission" date="2017-01" db="EMBL/GenBank/DDBJ databases">
        <authorList>
            <person name="Mah S.A."/>
            <person name="Swanson W.J."/>
            <person name="Moy G.W."/>
            <person name="Vacquier V.D."/>
        </authorList>
    </citation>
    <scope>NUCLEOTIDE SEQUENCE [LARGE SCALE GENOMIC DNA]</scope>
    <source>
        <strain evidence="8">65</strain>
    </source>
</reference>
<comment type="similarity">
    <text evidence="2">Belongs to the mitochondrion-specific ribosomal protein mS41 family.</text>
</comment>
<accession>A0A061B4U4</accession>
<evidence type="ECO:0000313" key="8">
    <source>
        <dbReference type="EMBL" id="ONH69195.1"/>
    </source>
</evidence>
<evidence type="ECO:0000259" key="6">
    <source>
        <dbReference type="SMART" id="SM01238"/>
    </source>
</evidence>